<organism evidence="9">
    <name type="scientific">Methylobacterium bullatum</name>
    <dbReference type="NCBI Taxonomy" id="570505"/>
    <lineage>
        <taxon>Bacteria</taxon>
        <taxon>Pseudomonadati</taxon>
        <taxon>Pseudomonadota</taxon>
        <taxon>Alphaproteobacteria</taxon>
        <taxon>Hyphomicrobiales</taxon>
        <taxon>Methylobacteriaceae</taxon>
        <taxon>Methylobacterium</taxon>
    </lineage>
</organism>
<reference evidence="10" key="3">
    <citation type="submission" date="2021-08" db="EMBL/GenBank/DDBJ databases">
        <authorList>
            <person name="Tani A."/>
            <person name="Ola A."/>
            <person name="Ogura Y."/>
            <person name="Katsura K."/>
            <person name="Hayashi T."/>
        </authorList>
    </citation>
    <scope>NUCLEOTIDE SEQUENCE</scope>
    <source>
        <strain evidence="10">DSM 21893</strain>
    </source>
</reference>
<keyword evidence="11" id="KW-1185">Reference proteome</keyword>
<dbReference type="SUPFAM" id="SSF53254">
    <property type="entry name" value="Phosphoglycerate mutase-like"/>
    <property type="match status" value="1"/>
</dbReference>
<dbReference type="PANTHER" id="PTHR11931">
    <property type="entry name" value="PHOSPHOGLYCERATE MUTASE"/>
    <property type="match status" value="1"/>
</dbReference>
<dbReference type="InterPro" id="IPR029033">
    <property type="entry name" value="His_PPase_superfam"/>
</dbReference>
<dbReference type="RefSeq" id="WP_018044305.1">
    <property type="nucleotide sequence ID" value="NZ_CP162530.1"/>
</dbReference>
<dbReference type="EMBL" id="BPQF01000029">
    <property type="protein sequence ID" value="GJD41887.1"/>
    <property type="molecule type" value="Genomic_DNA"/>
</dbReference>
<evidence type="ECO:0000256" key="6">
    <source>
        <dbReference type="PIRSR" id="PIRSR613078-2"/>
    </source>
</evidence>
<dbReference type="PIRSF" id="PIRSF000709">
    <property type="entry name" value="6PFK_2-Ptase"/>
    <property type="match status" value="1"/>
</dbReference>
<dbReference type="InterPro" id="IPR001345">
    <property type="entry name" value="PG/BPGM_mutase_AS"/>
</dbReference>
<comment type="catalytic activity">
    <reaction evidence="8">
        <text>(2R)-2-phosphoglycerate = (2R)-3-phosphoglycerate</text>
        <dbReference type="Rhea" id="RHEA:15901"/>
        <dbReference type="ChEBI" id="CHEBI:58272"/>
        <dbReference type="ChEBI" id="CHEBI:58289"/>
        <dbReference type="EC" id="5.4.2.11"/>
    </reaction>
</comment>
<comment type="similarity">
    <text evidence="1">Belongs to the phosphoglycerate mutase family. BPG-dependent PGAM subfamily.</text>
</comment>
<keyword evidence="2" id="KW-0312">Gluconeogenesis</keyword>
<evidence type="ECO:0000256" key="5">
    <source>
        <dbReference type="PIRSR" id="PIRSR613078-1"/>
    </source>
</evidence>
<feature type="binding site" evidence="6">
    <location>
        <position position="69"/>
    </location>
    <ligand>
        <name>substrate</name>
    </ligand>
</feature>
<evidence type="ECO:0000313" key="10">
    <source>
        <dbReference type="EMBL" id="GJD41887.1"/>
    </source>
</evidence>
<dbReference type="GO" id="GO:0006094">
    <property type="term" value="P:gluconeogenesis"/>
    <property type="evidence" value="ECO:0007669"/>
    <property type="project" value="UniProtKB-KW"/>
</dbReference>
<dbReference type="EMBL" id="LR743504">
    <property type="protein sequence ID" value="CAA2104612.1"/>
    <property type="molecule type" value="Genomic_DNA"/>
</dbReference>
<evidence type="ECO:0000256" key="7">
    <source>
        <dbReference type="PIRSR" id="PIRSR613078-3"/>
    </source>
</evidence>
<dbReference type="NCBIfam" id="TIGR01258">
    <property type="entry name" value="pgm_1"/>
    <property type="match status" value="1"/>
</dbReference>
<feature type="binding site" evidence="6">
    <location>
        <begin position="17"/>
        <end position="24"/>
    </location>
    <ligand>
        <name>substrate</name>
    </ligand>
</feature>
<reference evidence="9" key="2">
    <citation type="submission" date="2019-12" db="EMBL/GenBank/DDBJ databases">
        <authorList>
            <person name="Cremers G."/>
        </authorList>
    </citation>
    <scope>NUCLEOTIDE SEQUENCE</scope>
    <source>
        <strain evidence="9">Mbul1</strain>
    </source>
</reference>
<evidence type="ECO:0000313" key="9">
    <source>
        <dbReference type="EMBL" id="CAA2104612.1"/>
    </source>
</evidence>
<feature type="active site" description="Tele-phosphohistidine intermediate" evidence="5">
    <location>
        <position position="18"/>
    </location>
</feature>
<dbReference type="GO" id="GO:0004619">
    <property type="term" value="F:phosphoglycerate mutase activity"/>
    <property type="evidence" value="ECO:0007669"/>
    <property type="project" value="UniProtKB-EC"/>
</dbReference>
<evidence type="ECO:0000313" key="11">
    <source>
        <dbReference type="Proteomes" id="UP001055307"/>
    </source>
</evidence>
<evidence type="ECO:0000256" key="4">
    <source>
        <dbReference type="ARBA" id="ARBA00023235"/>
    </source>
</evidence>
<keyword evidence="3" id="KW-0324">Glycolysis</keyword>
<dbReference type="Gene3D" id="3.40.50.1240">
    <property type="entry name" value="Phosphoglycerate mutase-like"/>
    <property type="match status" value="1"/>
</dbReference>
<dbReference type="AlphaFoldDB" id="A0A679J7J6"/>
<evidence type="ECO:0000256" key="2">
    <source>
        <dbReference type="ARBA" id="ARBA00022432"/>
    </source>
</evidence>
<feature type="active site" description="Proton donor/acceptor" evidence="5">
    <location>
        <position position="96"/>
    </location>
</feature>
<name>A0A679J7J6_9HYPH</name>
<keyword evidence="4 9" id="KW-0413">Isomerase</keyword>
<comment type="pathway">
    <text evidence="8">Carbohydrate degradation; glycolysis; pyruvate from D-glyceraldehyde 3-phosphate: step 3/5.</text>
</comment>
<dbReference type="InterPro" id="IPR005952">
    <property type="entry name" value="Phosphogly_mut1"/>
</dbReference>
<feature type="binding site" evidence="6">
    <location>
        <begin position="166"/>
        <end position="167"/>
    </location>
    <ligand>
        <name>substrate</name>
    </ligand>
</feature>
<evidence type="ECO:0000256" key="3">
    <source>
        <dbReference type="ARBA" id="ARBA00023152"/>
    </source>
</evidence>
<gene>
    <name evidence="9" type="primary">gpmA_3</name>
    <name evidence="10" type="synonym">gpmA_5</name>
    <name evidence="9" type="ORF">MBUL_02789</name>
    <name evidence="10" type="ORF">OICFNHDK_4371</name>
</gene>
<dbReference type="InterPro" id="IPR013078">
    <property type="entry name" value="His_Pase_superF_clade-1"/>
</dbReference>
<proteinExistence type="inferred from homology"/>
<accession>A0A679J7J6</accession>
<feature type="site" description="Transition state stabilizer" evidence="7">
    <location>
        <position position="165"/>
    </location>
</feature>
<dbReference type="EC" id="5.4.2.11" evidence="8"/>
<sequence length="212" mass="23171">MIHDCKAPVTRHLVLVRHGQSVANRSGLFTGLLDSPLTEQGRMEAEAAGRRLAERSWRFSAAFTSTLTRAIVSGRLILDALGQPGLVPQRFAALDERDYGDLSGLDKIAADARWGAERIETWRRSYAEAPPNGESLRDTVARIVPCYLRTIQPAVMGGDVLVVAHGNCLRALVMALEDLSPAEVEHLELATGSVRIYELAADTTIKARWIDG</sequence>
<feature type="binding site" evidence="6">
    <location>
        <begin position="30"/>
        <end position="31"/>
    </location>
    <ligand>
        <name>substrate</name>
    </ligand>
</feature>
<evidence type="ECO:0000256" key="1">
    <source>
        <dbReference type="ARBA" id="ARBA00006717"/>
    </source>
</evidence>
<dbReference type="CDD" id="cd07067">
    <property type="entry name" value="HP_PGM_like"/>
    <property type="match status" value="1"/>
</dbReference>
<dbReference type="Pfam" id="PF00300">
    <property type="entry name" value="His_Phos_1"/>
    <property type="match status" value="1"/>
</dbReference>
<feature type="binding site" evidence="6">
    <location>
        <position position="107"/>
    </location>
    <ligand>
        <name>substrate</name>
    </ligand>
</feature>
<dbReference type="GO" id="GO:0006096">
    <property type="term" value="P:glycolytic process"/>
    <property type="evidence" value="ECO:0007669"/>
    <property type="project" value="UniProtKB-UniPathway"/>
</dbReference>
<dbReference type="PROSITE" id="PS00175">
    <property type="entry name" value="PG_MUTASE"/>
    <property type="match status" value="1"/>
</dbReference>
<feature type="binding site" evidence="6">
    <location>
        <begin position="96"/>
        <end position="99"/>
    </location>
    <ligand>
        <name>substrate</name>
    </ligand>
</feature>
<dbReference type="Proteomes" id="UP001055307">
    <property type="component" value="Unassembled WGS sequence"/>
</dbReference>
<protein>
    <recommendedName>
        <fullName evidence="8">2,3-bisphosphoglycerate-dependent phosphoglycerate mutase</fullName>
        <ecNumber evidence="8">5.4.2.11</ecNumber>
    </recommendedName>
</protein>
<reference evidence="10" key="1">
    <citation type="journal article" date="2016" name="Front. Microbiol.">
        <title>Genome Sequence of the Piezophilic, Mesophilic Sulfate-Reducing Bacterium Desulfovibrio indicus J2T.</title>
        <authorList>
            <person name="Cao J."/>
            <person name="Maignien L."/>
            <person name="Shao Z."/>
            <person name="Alain K."/>
            <person name="Jebbar M."/>
        </authorList>
    </citation>
    <scope>NUCLEOTIDE SEQUENCE</scope>
    <source>
        <strain evidence="10">DSM 21893</strain>
    </source>
</reference>
<evidence type="ECO:0000256" key="8">
    <source>
        <dbReference type="RuleBase" id="RU004512"/>
    </source>
</evidence>
<feature type="binding site" evidence="6">
    <location>
        <begin position="123"/>
        <end position="124"/>
    </location>
    <ligand>
        <name>substrate</name>
    </ligand>
</feature>
<dbReference type="SMART" id="SM00855">
    <property type="entry name" value="PGAM"/>
    <property type="match status" value="1"/>
</dbReference>
<comment type="function">
    <text evidence="8">Catalyzes the interconversion of 2-phosphoglycerate and 3-phosphoglycerate.</text>
</comment>
<dbReference type="UniPathway" id="UPA00109">
    <property type="reaction ID" value="UER00186"/>
</dbReference>